<dbReference type="EMBL" id="FUYE01000017">
    <property type="protein sequence ID" value="SKB04956.1"/>
    <property type="molecule type" value="Genomic_DNA"/>
</dbReference>
<evidence type="ECO:0000256" key="2">
    <source>
        <dbReference type="SAM" id="MobiDB-lite"/>
    </source>
</evidence>
<dbReference type="InterPro" id="IPR052940">
    <property type="entry name" value="Carb_Esterase_6"/>
</dbReference>
<dbReference type="RefSeq" id="WP_078815323.1">
    <property type="nucleotide sequence ID" value="NZ_FUYE01000017.1"/>
</dbReference>
<organism evidence="5 6">
    <name type="scientific">Prosthecobacter debontii</name>
    <dbReference type="NCBI Taxonomy" id="48467"/>
    <lineage>
        <taxon>Bacteria</taxon>
        <taxon>Pseudomonadati</taxon>
        <taxon>Verrucomicrobiota</taxon>
        <taxon>Verrucomicrobiia</taxon>
        <taxon>Verrucomicrobiales</taxon>
        <taxon>Verrucomicrobiaceae</taxon>
        <taxon>Prosthecobacter</taxon>
    </lineage>
</organism>
<dbReference type="SUPFAM" id="SSF52266">
    <property type="entry name" value="SGNH hydrolase"/>
    <property type="match status" value="1"/>
</dbReference>
<accession>A0A1T4YT96</accession>
<dbReference type="Proteomes" id="UP000190774">
    <property type="component" value="Unassembled WGS sequence"/>
</dbReference>
<evidence type="ECO:0000313" key="6">
    <source>
        <dbReference type="Proteomes" id="UP000190774"/>
    </source>
</evidence>
<dbReference type="PANTHER" id="PTHR31988:SF19">
    <property type="entry name" value="9-O-ACETYL-N-ACETYLNEURAMINIC ACID DEACETYLASE-RELATED"/>
    <property type="match status" value="1"/>
</dbReference>
<gene>
    <name evidence="5" type="ORF">SAMN02745166_04171</name>
</gene>
<feature type="chain" id="PRO_5012775296" description="Sialate O-acetylesterase domain-containing protein" evidence="3">
    <location>
        <begin position="30"/>
        <end position="321"/>
    </location>
</feature>
<dbReference type="InterPro" id="IPR036514">
    <property type="entry name" value="SGNH_hydro_sf"/>
</dbReference>
<dbReference type="PANTHER" id="PTHR31988">
    <property type="entry name" value="ESTERASE, PUTATIVE (DUF303)-RELATED"/>
    <property type="match status" value="1"/>
</dbReference>
<proteinExistence type="predicted"/>
<feature type="signal peptide" evidence="3">
    <location>
        <begin position="1"/>
        <end position="29"/>
    </location>
</feature>
<evidence type="ECO:0000256" key="1">
    <source>
        <dbReference type="ARBA" id="ARBA00022801"/>
    </source>
</evidence>
<dbReference type="Gene3D" id="3.40.50.1110">
    <property type="entry name" value="SGNH hydrolase"/>
    <property type="match status" value="1"/>
</dbReference>
<dbReference type="GO" id="GO:0016788">
    <property type="term" value="F:hydrolase activity, acting on ester bonds"/>
    <property type="evidence" value="ECO:0007669"/>
    <property type="project" value="UniProtKB-ARBA"/>
</dbReference>
<dbReference type="Pfam" id="PF03629">
    <property type="entry name" value="SASA"/>
    <property type="match status" value="1"/>
</dbReference>
<name>A0A1T4YT96_9BACT</name>
<keyword evidence="3" id="KW-0732">Signal</keyword>
<dbReference type="OrthoDB" id="9795554at2"/>
<evidence type="ECO:0000259" key="4">
    <source>
        <dbReference type="Pfam" id="PF03629"/>
    </source>
</evidence>
<evidence type="ECO:0000313" key="5">
    <source>
        <dbReference type="EMBL" id="SKB04956.1"/>
    </source>
</evidence>
<keyword evidence="1" id="KW-0378">Hydrolase</keyword>
<dbReference type="STRING" id="48467.SAMN02745166_04171"/>
<evidence type="ECO:0000256" key="3">
    <source>
        <dbReference type="SAM" id="SignalP"/>
    </source>
</evidence>
<feature type="domain" description="Sialate O-acetylesterase" evidence="4">
    <location>
        <begin position="78"/>
        <end position="311"/>
    </location>
</feature>
<keyword evidence="6" id="KW-1185">Reference proteome</keyword>
<dbReference type="InterPro" id="IPR005181">
    <property type="entry name" value="SASA"/>
</dbReference>
<feature type="region of interest" description="Disordered" evidence="2">
    <location>
        <begin position="35"/>
        <end position="63"/>
    </location>
</feature>
<protein>
    <recommendedName>
        <fullName evidence="4">Sialate O-acetylesterase domain-containing protein</fullName>
    </recommendedName>
</protein>
<dbReference type="AlphaFoldDB" id="A0A1T4YT96"/>
<reference evidence="6" key="1">
    <citation type="submission" date="2017-02" db="EMBL/GenBank/DDBJ databases">
        <authorList>
            <person name="Varghese N."/>
            <person name="Submissions S."/>
        </authorList>
    </citation>
    <scope>NUCLEOTIDE SEQUENCE [LARGE SCALE GENOMIC DNA]</scope>
    <source>
        <strain evidence="6">ATCC 700200</strain>
    </source>
</reference>
<sequence>MKPHLLLSFWLGLSLAAPLTLPHAAQAEAAVKAEKTAKKGKAQAKAKSKEGRINTPPPTHPPLQSVEVTQLPEGTDHVDLYLLIGQSNMKGRGFMPETPKRDPRVIMMHLRDDHWYLARHPLHLVGDAQTFVGHDNAGVGPGLAFAEEMAAQVPQAVVALVPAAVGGSSITLWQKGAKLYDEALRRVKLALTETAPVKGRLRGVLWLQGEANAKPTDLPLHEERLLKLVDDLRADLSQPDLPFIACTIGEMGDVSRLTDKAAMNEILLALPGKRANTGCVDARDLKTHIGDNVHFDTAAQEEIGRRFAKALEKLGSTQASR</sequence>